<feature type="binding site" evidence="7">
    <location>
        <position position="59"/>
    </location>
    <ligand>
        <name>Zn(2+)</name>
        <dbReference type="ChEBI" id="CHEBI:29105"/>
        <label>2</label>
    </ligand>
</feature>
<keyword evidence="5 7" id="KW-0378">Hydrolase</keyword>
<dbReference type="SUPFAM" id="SSF56281">
    <property type="entry name" value="Metallo-hydrolase/oxidoreductase"/>
    <property type="match status" value="1"/>
</dbReference>
<evidence type="ECO:0000256" key="5">
    <source>
        <dbReference type="ARBA" id="ARBA00022801"/>
    </source>
</evidence>
<evidence type="ECO:0000256" key="6">
    <source>
        <dbReference type="ARBA" id="ARBA00022833"/>
    </source>
</evidence>
<dbReference type="Proteomes" id="UP000249082">
    <property type="component" value="Unassembled WGS sequence"/>
</dbReference>
<dbReference type="GO" id="GO:0046872">
    <property type="term" value="F:metal ion binding"/>
    <property type="evidence" value="ECO:0007669"/>
    <property type="project" value="UniProtKB-KW"/>
</dbReference>
<dbReference type="UniPathway" id="UPA00619">
    <property type="reaction ID" value="UER00676"/>
</dbReference>
<organism evidence="9 10">
    <name type="scientific">Novosphingobium pentaromativorans</name>
    <dbReference type="NCBI Taxonomy" id="205844"/>
    <lineage>
        <taxon>Bacteria</taxon>
        <taxon>Pseudomonadati</taxon>
        <taxon>Pseudomonadota</taxon>
        <taxon>Alphaproteobacteria</taxon>
        <taxon>Sphingomonadales</taxon>
        <taxon>Sphingomonadaceae</taxon>
        <taxon>Novosphingobium</taxon>
    </lineage>
</organism>
<evidence type="ECO:0000313" key="10">
    <source>
        <dbReference type="Proteomes" id="UP000249082"/>
    </source>
</evidence>
<evidence type="ECO:0000313" key="9">
    <source>
        <dbReference type="EMBL" id="PZQ54104.1"/>
    </source>
</evidence>
<name>A0A2W5NMD4_9SPHN</name>
<evidence type="ECO:0000256" key="1">
    <source>
        <dbReference type="ARBA" id="ARBA00001623"/>
    </source>
</evidence>
<dbReference type="HAMAP" id="MF_01374">
    <property type="entry name" value="Glyoxalase_2"/>
    <property type="match status" value="1"/>
</dbReference>
<proteinExistence type="inferred from homology"/>
<sequence length="256" mass="27647">MLEVHQFPCLSDNYGYLLHDPASGQTACIDTPDADEYLRQAAQKGWQITQIWNTHWHPDHAGGNGAIKAATGCTVIAPEGDAGKIAGVDRTVEQGDVALLGDWKAHVLDVGGHTMGHCAYHLPEAQIAFVGDSVFALGCGRMFEGQPAQFWESLQRIKALPIDTMLYCAHEYTAANAKFALHADPENEELAAYADDIARARAAGLPTVPTKLGRELLTNPFLRADDPAIQARWAPEGARGDAVVTFAALREAKNSF</sequence>
<feature type="binding site" evidence="7">
    <location>
        <position position="132"/>
    </location>
    <ligand>
        <name>Zn(2+)</name>
        <dbReference type="ChEBI" id="CHEBI:29105"/>
        <label>1</label>
    </ligand>
</feature>
<dbReference type="AlphaFoldDB" id="A0A2W5NMD4"/>
<dbReference type="Gene3D" id="3.60.15.10">
    <property type="entry name" value="Ribonuclease Z/Hydroxyacylglutathione hydrolase-like"/>
    <property type="match status" value="1"/>
</dbReference>
<evidence type="ECO:0000256" key="7">
    <source>
        <dbReference type="HAMAP-Rule" id="MF_01374"/>
    </source>
</evidence>
<comment type="catalytic activity">
    <reaction evidence="1 7">
        <text>an S-(2-hydroxyacyl)glutathione + H2O = a 2-hydroxy carboxylate + glutathione + H(+)</text>
        <dbReference type="Rhea" id="RHEA:21864"/>
        <dbReference type="ChEBI" id="CHEBI:15377"/>
        <dbReference type="ChEBI" id="CHEBI:15378"/>
        <dbReference type="ChEBI" id="CHEBI:57925"/>
        <dbReference type="ChEBI" id="CHEBI:58896"/>
        <dbReference type="ChEBI" id="CHEBI:71261"/>
        <dbReference type="EC" id="3.1.2.6"/>
    </reaction>
</comment>
<comment type="similarity">
    <text evidence="3 7">Belongs to the metallo-beta-lactamase superfamily. Glyoxalase II family.</text>
</comment>
<dbReference type="Pfam" id="PF16123">
    <property type="entry name" value="HAGH_C"/>
    <property type="match status" value="1"/>
</dbReference>
<evidence type="ECO:0000256" key="3">
    <source>
        <dbReference type="ARBA" id="ARBA00006759"/>
    </source>
</evidence>
<dbReference type="InterPro" id="IPR036866">
    <property type="entry name" value="RibonucZ/Hydroxyglut_hydro"/>
</dbReference>
<dbReference type="EC" id="3.1.2.6" evidence="7"/>
<dbReference type="PIRSF" id="PIRSF005457">
    <property type="entry name" value="Glx"/>
    <property type="match status" value="1"/>
</dbReference>
<reference evidence="9 10" key="1">
    <citation type="submission" date="2017-08" db="EMBL/GenBank/DDBJ databases">
        <title>Infants hospitalized years apart are colonized by the same room-sourced microbial strains.</title>
        <authorList>
            <person name="Brooks B."/>
            <person name="Olm M.R."/>
            <person name="Firek B.A."/>
            <person name="Baker R."/>
            <person name="Thomas B.C."/>
            <person name="Morowitz M.J."/>
            <person name="Banfield J.F."/>
        </authorList>
    </citation>
    <scope>NUCLEOTIDE SEQUENCE [LARGE SCALE GENOMIC DNA]</scope>
    <source>
        <strain evidence="9">S2_005_002_R2_33</strain>
    </source>
</reference>
<dbReference type="InterPro" id="IPR001279">
    <property type="entry name" value="Metallo-B-lactamas"/>
</dbReference>
<comment type="caution">
    <text evidence="9">The sequence shown here is derived from an EMBL/GenBank/DDBJ whole genome shotgun (WGS) entry which is preliminary data.</text>
</comment>
<dbReference type="Pfam" id="PF00753">
    <property type="entry name" value="Lactamase_B"/>
    <property type="match status" value="1"/>
</dbReference>
<evidence type="ECO:0000256" key="2">
    <source>
        <dbReference type="ARBA" id="ARBA00004963"/>
    </source>
</evidence>
<dbReference type="GO" id="GO:0019243">
    <property type="term" value="P:methylglyoxal catabolic process to D-lactate via S-lactoyl-glutathione"/>
    <property type="evidence" value="ECO:0007669"/>
    <property type="project" value="UniProtKB-UniRule"/>
</dbReference>
<dbReference type="InterPro" id="IPR032282">
    <property type="entry name" value="HAGH_C"/>
</dbReference>
<dbReference type="NCBIfam" id="TIGR03413">
    <property type="entry name" value="GSH_gloB"/>
    <property type="match status" value="1"/>
</dbReference>
<dbReference type="CDD" id="cd07723">
    <property type="entry name" value="hydroxyacylglutathione_hydrolase_MBL-fold"/>
    <property type="match status" value="1"/>
</dbReference>
<accession>A0A2W5NMD4</accession>
<keyword evidence="6 7" id="KW-0862">Zinc</keyword>
<protein>
    <recommendedName>
        <fullName evidence="7">Hydroxyacylglutathione hydrolase</fullName>
        <ecNumber evidence="7">3.1.2.6</ecNumber>
    </recommendedName>
    <alternativeName>
        <fullName evidence="7">Glyoxalase II</fullName>
        <shortName evidence="7">Glx II</shortName>
    </alternativeName>
</protein>
<keyword evidence="4 7" id="KW-0479">Metal-binding</keyword>
<feature type="binding site" evidence="7">
    <location>
        <position position="170"/>
    </location>
    <ligand>
        <name>Zn(2+)</name>
        <dbReference type="ChEBI" id="CHEBI:29105"/>
        <label>2</label>
    </ligand>
</feature>
<comment type="pathway">
    <text evidence="2 7">Secondary metabolite metabolism; methylglyoxal degradation; (R)-lactate from methylglyoxal: step 2/2.</text>
</comment>
<feature type="binding site" evidence="7">
    <location>
        <position position="55"/>
    </location>
    <ligand>
        <name>Zn(2+)</name>
        <dbReference type="ChEBI" id="CHEBI:29105"/>
        <label>1</label>
    </ligand>
</feature>
<feature type="domain" description="Metallo-beta-lactamase" evidence="8">
    <location>
        <begin position="12"/>
        <end position="170"/>
    </location>
</feature>
<dbReference type="PANTHER" id="PTHR43705:SF1">
    <property type="entry name" value="HYDROXYACYLGLUTATHIONE HYDROLASE GLOB"/>
    <property type="match status" value="1"/>
</dbReference>
<dbReference type="GO" id="GO:0004416">
    <property type="term" value="F:hydroxyacylglutathione hydrolase activity"/>
    <property type="evidence" value="ECO:0007669"/>
    <property type="project" value="UniProtKB-UniRule"/>
</dbReference>
<dbReference type="SMART" id="SM00849">
    <property type="entry name" value="Lactamase_B"/>
    <property type="match status" value="1"/>
</dbReference>
<dbReference type="InterPro" id="IPR017782">
    <property type="entry name" value="Hydroxyacylglutathione_Hdrlase"/>
</dbReference>
<dbReference type="PANTHER" id="PTHR43705">
    <property type="entry name" value="HYDROXYACYLGLUTATHIONE HYDROLASE"/>
    <property type="match status" value="1"/>
</dbReference>
<gene>
    <name evidence="7 9" type="primary">gloB</name>
    <name evidence="9" type="ORF">DI555_13605</name>
</gene>
<evidence type="ECO:0000256" key="4">
    <source>
        <dbReference type="ARBA" id="ARBA00022723"/>
    </source>
</evidence>
<dbReference type="EMBL" id="QFPX01000010">
    <property type="protein sequence ID" value="PZQ54104.1"/>
    <property type="molecule type" value="Genomic_DNA"/>
</dbReference>
<feature type="binding site" evidence="7">
    <location>
        <position position="57"/>
    </location>
    <ligand>
        <name>Zn(2+)</name>
        <dbReference type="ChEBI" id="CHEBI:29105"/>
        <label>1</label>
    </ligand>
</feature>
<dbReference type="InterPro" id="IPR035680">
    <property type="entry name" value="Clx_II_MBL"/>
</dbReference>
<evidence type="ECO:0000259" key="8">
    <source>
        <dbReference type="SMART" id="SM00849"/>
    </source>
</evidence>
<feature type="binding site" evidence="7">
    <location>
        <position position="113"/>
    </location>
    <ligand>
        <name>Zn(2+)</name>
        <dbReference type="ChEBI" id="CHEBI:29105"/>
        <label>1</label>
    </ligand>
</feature>
<dbReference type="InterPro" id="IPR050110">
    <property type="entry name" value="Glyoxalase_II_hydrolase"/>
</dbReference>
<comment type="subunit">
    <text evidence="7">Monomer.</text>
</comment>
<comment type="function">
    <text evidence="7">Thiolesterase that catalyzes the hydrolysis of S-D-lactoyl-glutathione to form glutathione and D-lactic acid.</text>
</comment>
<feature type="binding site" evidence="7">
    <location>
        <position position="60"/>
    </location>
    <ligand>
        <name>Zn(2+)</name>
        <dbReference type="ChEBI" id="CHEBI:29105"/>
        <label>2</label>
    </ligand>
</feature>
<comment type="cofactor">
    <cofactor evidence="7">
        <name>Zn(2+)</name>
        <dbReference type="ChEBI" id="CHEBI:29105"/>
    </cofactor>
    <text evidence="7">Binds 2 Zn(2+) ions per subunit.</text>
</comment>
<feature type="binding site" evidence="7">
    <location>
        <position position="132"/>
    </location>
    <ligand>
        <name>Zn(2+)</name>
        <dbReference type="ChEBI" id="CHEBI:29105"/>
        <label>2</label>
    </ligand>
</feature>